<evidence type="ECO:0000256" key="9">
    <source>
        <dbReference type="SAM" id="Phobius"/>
    </source>
</evidence>
<feature type="domain" description="G-protein coupled receptors family 1 profile" evidence="10">
    <location>
        <begin position="62"/>
        <end position="315"/>
    </location>
</feature>
<feature type="transmembrane region" description="Helical" evidence="9">
    <location>
        <begin position="299"/>
        <end position="317"/>
    </location>
</feature>
<keyword evidence="2" id="KW-1003">Cell membrane</keyword>
<dbReference type="InterPro" id="IPR017452">
    <property type="entry name" value="GPCR_Rhodpsn_7TM"/>
</dbReference>
<protein>
    <submittedName>
        <fullName evidence="11">Adrenergic receptor 2-like protein</fullName>
    </submittedName>
</protein>
<dbReference type="OrthoDB" id="10034726at2759"/>
<reference evidence="11" key="1">
    <citation type="journal article" date="2008" name="Biol. Bull.">
        <title>cDNA sequences for transcription factors and signaling proteins of the hemichordate Saccoglossus kowalevskii: efficacy of the expressed sequence tag (EST) approach for evolutionary and developmental studies of a new organism.</title>
        <authorList>
            <person name="Freeman R.M. Jr."/>
            <person name="Wu M."/>
            <person name="Cordonnier-Pratt M.M."/>
            <person name="Pratt L.H."/>
            <person name="Gruber C.E."/>
            <person name="Smith M."/>
            <person name="Lander E.S."/>
            <person name="Stange-Thomann N."/>
            <person name="Lowe C.J."/>
            <person name="Gerhart J."/>
            <person name="Kirschner M."/>
        </authorList>
    </citation>
    <scope>NUCLEOTIDE SEQUENCE</scope>
</reference>
<evidence type="ECO:0000256" key="1">
    <source>
        <dbReference type="ARBA" id="ARBA00004651"/>
    </source>
</evidence>
<dbReference type="Pfam" id="PF00001">
    <property type="entry name" value="7tm_1"/>
    <property type="match status" value="1"/>
</dbReference>
<feature type="transmembrane region" description="Helical" evidence="9">
    <location>
        <begin position="82"/>
        <end position="106"/>
    </location>
</feature>
<evidence type="ECO:0000256" key="5">
    <source>
        <dbReference type="ARBA" id="ARBA00023040"/>
    </source>
</evidence>
<proteinExistence type="evidence at transcript level"/>
<evidence type="ECO:0000256" key="3">
    <source>
        <dbReference type="ARBA" id="ARBA00022692"/>
    </source>
</evidence>
<feature type="transmembrane region" description="Helical" evidence="9">
    <location>
        <begin position="160"/>
        <end position="180"/>
    </location>
</feature>
<reference evidence="11" key="2">
    <citation type="submission" date="2015-12" db="EMBL/GenBank/DDBJ databases">
        <authorList>
            <person name="Shamseldin A."/>
            <person name="Moawad H."/>
            <person name="Abd El-Rahim W.M."/>
            <person name="Sadowsky M.J."/>
        </authorList>
    </citation>
    <scope>NUCLEOTIDE SEQUENCE</scope>
</reference>
<evidence type="ECO:0000256" key="8">
    <source>
        <dbReference type="ARBA" id="ARBA00023224"/>
    </source>
</evidence>
<feature type="transmembrane region" description="Helical" evidence="9">
    <location>
        <begin position="46"/>
        <end position="70"/>
    </location>
</feature>
<accession>A0A1B1JCE4</accession>
<dbReference type="SUPFAM" id="SSF81321">
    <property type="entry name" value="Family A G protein-coupled receptor-like"/>
    <property type="match status" value="1"/>
</dbReference>
<evidence type="ECO:0000313" key="11">
    <source>
        <dbReference type="EMBL" id="ANS11588.1"/>
    </source>
</evidence>
<dbReference type="GO" id="GO:0004930">
    <property type="term" value="F:G protein-coupled receptor activity"/>
    <property type="evidence" value="ECO:0007669"/>
    <property type="project" value="UniProtKB-KW"/>
</dbReference>
<dbReference type="PROSITE" id="PS50262">
    <property type="entry name" value="G_PROTEIN_RECEP_F1_2"/>
    <property type="match status" value="1"/>
</dbReference>
<dbReference type="Gene3D" id="1.20.1070.10">
    <property type="entry name" value="Rhodopsin 7-helix transmembrane proteins"/>
    <property type="match status" value="1"/>
</dbReference>
<dbReference type="PANTHER" id="PTHR22752">
    <property type="entry name" value="G PROTEIN-COUPLED RECEPTOR"/>
    <property type="match status" value="1"/>
</dbReference>
<evidence type="ECO:0000256" key="6">
    <source>
        <dbReference type="ARBA" id="ARBA00023136"/>
    </source>
</evidence>
<keyword evidence="3 9" id="KW-0812">Transmembrane</keyword>
<dbReference type="PRINTS" id="PR00237">
    <property type="entry name" value="GPCRRHODOPSN"/>
</dbReference>
<dbReference type="InterPro" id="IPR000276">
    <property type="entry name" value="GPCR_Rhodpsn"/>
</dbReference>
<organism evidence="11">
    <name type="scientific">Saccoglossus kowalevskii</name>
    <name type="common">Acorn worm</name>
    <dbReference type="NCBI Taxonomy" id="10224"/>
    <lineage>
        <taxon>Eukaryota</taxon>
        <taxon>Metazoa</taxon>
        <taxon>Hemichordata</taxon>
        <taxon>Enteropneusta</taxon>
        <taxon>Harrimaniidae</taxon>
        <taxon>Saccoglossus</taxon>
    </lineage>
</organism>
<dbReference type="AlphaFoldDB" id="A0A1B1JCE4"/>
<name>A0A1B1JCE4_SACKO</name>
<sequence length="503" mass="56304">MTRAFGIIVSEEFNIEMAAIELPVTNLTAELSDAHLIPYRNHAVKLFLSFTMVLIITVSLFGNGLVVLIVILNKKMKTRTNLLIISLAIADIGLAAIAMPFSLITVLRGDWLFSKELCYFNAFTNALFFIASLHGLMYISIFKYFCILRPLKRIVTKKKTILMIVGIWATAVVCAIGPFFSWTTNEYKPGATQCGPAYPESVKQKTHAVFVATTGYVIPLSTMAFCYGRMFFAIHAHAKRMKKNTSILPTSISNTQKKATITMFIVMAIFVLCWTPYFVYASCLIVRGFHYLPLWFNSFAYWCGYANSAINPMVYVWRYESFRKAFRKLLCCHSQLLLSGSSPMGDMSPVSSRKTSIIPTPPLAGRYTKISLSNSLQTTPTGSPKIRIIQPPPLPELKLNGINHKYDTENVPEGHIKFDLTVGDNDISRSEANLAAIFVNVEDGLGRRKKTSRRESIAKFFRTRFKSVSNRDDISGESESENDALHATSCPSLAFTANQIENN</sequence>
<keyword evidence="8" id="KW-0807">Transducer</keyword>
<evidence type="ECO:0000256" key="7">
    <source>
        <dbReference type="ARBA" id="ARBA00023170"/>
    </source>
</evidence>
<feature type="transmembrane region" description="Helical" evidence="9">
    <location>
        <begin position="216"/>
        <end position="238"/>
    </location>
</feature>
<dbReference type="PANTHER" id="PTHR22752:SF14">
    <property type="entry name" value="G-PROTEIN COUPLED RECEPTORS FAMILY 1 PROFILE DOMAIN-CONTAINING PROTEIN"/>
    <property type="match status" value="1"/>
</dbReference>
<comment type="subcellular location">
    <subcellularLocation>
        <location evidence="1">Cell membrane</location>
        <topology evidence="1">Multi-pass membrane protein</topology>
    </subcellularLocation>
</comment>
<dbReference type="CDD" id="cd00637">
    <property type="entry name" value="7tm_classA_rhodopsin-like"/>
    <property type="match status" value="1"/>
</dbReference>
<feature type="transmembrane region" description="Helical" evidence="9">
    <location>
        <begin position="126"/>
        <end position="148"/>
    </location>
</feature>
<evidence type="ECO:0000259" key="10">
    <source>
        <dbReference type="PROSITE" id="PS50262"/>
    </source>
</evidence>
<keyword evidence="7 11" id="KW-0675">Receptor</keyword>
<evidence type="ECO:0000256" key="4">
    <source>
        <dbReference type="ARBA" id="ARBA00022989"/>
    </source>
</evidence>
<dbReference type="EMBL" id="KU359109">
    <property type="protein sequence ID" value="ANS11588.1"/>
    <property type="molecule type" value="mRNA"/>
</dbReference>
<keyword evidence="6 9" id="KW-0472">Membrane</keyword>
<dbReference type="GO" id="GO:0005886">
    <property type="term" value="C:plasma membrane"/>
    <property type="evidence" value="ECO:0007669"/>
    <property type="project" value="UniProtKB-SubCell"/>
</dbReference>
<keyword evidence="5" id="KW-0297">G-protein coupled receptor</keyword>
<dbReference type="SMART" id="SM01381">
    <property type="entry name" value="7TM_GPCR_Srsx"/>
    <property type="match status" value="1"/>
</dbReference>
<evidence type="ECO:0000256" key="2">
    <source>
        <dbReference type="ARBA" id="ARBA00022475"/>
    </source>
</evidence>
<feature type="transmembrane region" description="Helical" evidence="9">
    <location>
        <begin position="259"/>
        <end position="279"/>
    </location>
</feature>
<keyword evidence="4 9" id="KW-1133">Transmembrane helix</keyword>